<dbReference type="InterPro" id="IPR046796">
    <property type="entry name" value="Transposase_32_dom"/>
</dbReference>
<dbReference type="PANTHER" id="PTHR33180:SF31">
    <property type="entry name" value="POLYPROTEIN PROTEIN"/>
    <property type="match status" value="1"/>
</dbReference>
<dbReference type="AlphaFoldDB" id="A0A9J5XQW4"/>
<dbReference type="EMBL" id="JACXVP010000008">
    <property type="protein sequence ID" value="KAG5590189.1"/>
    <property type="molecule type" value="Genomic_DNA"/>
</dbReference>
<sequence length="151" mass="17248">MKKWLAPLIFDGTPKCLEVEATIEKKDLNVAARFWFVFISSTIMPSQNESILRHAKAAYLGCIIDGMRLNLGIIIVQEMLMRAKQSQTSLPFLELITELCRQAWVSRNENKDMEVIPTSSTDIWRIEVEYLNDEAEKKKAVPMDTSSIVDP</sequence>
<dbReference type="PANTHER" id="PTHR33180">
    <property type="entry name" value="PHOTOSYSTEM II CP43 REACTION CENTER PROTEIN"/>
    <property type="match status" value="1"/>
</dbReference>
<dbReference type="Proteomes" id="UP000824120">
    <property type="component" value="Chromosome 8"/>
</dbReference>
<name>A0A9J5XQW4_SOLCO</name>
<proteinExistence type="predicted"/>
<dbReference type="OrthoDB" id="1306244at2759"/>
<gene>
    <name evidence="2" type="ORF">H5410_040703</name>
</gene>
<accession>A0A9J5XQW4</accession>
<organism evidence="2 3">
    <name type="scientific">Solanum commersonii</name>
    <name type="common">Commerson's wild potato</name>
    <name type="synonym">Commerson's nightshade</name>
    <dbReference type="NCBI Taxonomy" id="4109"/>
    <lineage>
        <taxon>Eukaryota</taxon>
        <taxon>Viridiplantae</taxon>
        <taxon>Streptophyta</taxon>
        <taxon>Embryophyta</taxon>
        <taxon>Tracheophyta</taxon>
        <taxon>Spermatophyta</taxon>
        <taxon>Magnoliopsida</taxon>
        <taxon>eudicotyledons</taxon>
        <taxon>Gunneridae</taxon>
        <taxon>Pentapetalae</taxon>
        <taxon>asterids</taxon>
        <taxon>lamiids</taxon>
        <taxon>Solanales</taxon>
        <taxon>Solanaceae</taxon>
        <taxon>Solanoideae</taxon>
        <taxon>Solaneae</taxon>
        <taxon>Solanum</taxon>
    </lineage>
</organism>
<reference evidence="2 3" key="1">
    <citation type="submission" date="2020-09" db="EMBL/GenBank/DDBJ databases">
        <title>De no assembly of potato wild relative species, Solanum commersonii.</title>
        <authorList>
            <person name="Cho K."/>
        </authorList>
    </citation>
    <scope>NUCLEOTIDE SEQUENCE [LARGE SCALE GENOMIC DNA]</scope>
    <source>
        <strain evidence="2">LZ3.2</strain>
        <tissue evidence="2">Leaf</tissue>
    </source>
</reference>
<protein>
    <recommendedName>
        <fullName evidence="1">Putative plant transposon protein domain-containing protein</fullName>
    </recommendedName>
</protein>
<dbReference type="Pfam" id="PF20167">
    <property type="entry name" value="Transposase_32"/>
    <property type="match status" value="1"/>
</dbReference>
<evidence type="ECO:0000313" key="2">
    <source>
        <dbReference type="EMBL" id="KAG5590189.1"/>
    </source>
</evidence>
<evidence type="ECO:0000313" key="3">
    <source>
        <dbReference type="Proteomes" id="UP000824120"/>
    </source>
</evidence>
<keyword evidence="3" id="KW-1185">Reference proteome</keyword>
<feature type="domain" description="Putative plant transposon protein" evidence="1">
    <location>
        <begin position="8"/>
        <end position="104"/>
    </location>
</feature>
<evidence type="ECO:0000259" key="1">
    <source>
        <dbReference type="Pfam" id="PF20167"/>
    </source>
</evidence>
<comment type="caution">
    <text evidence="2">The sequence shown here is derived from an EMBL/GenBank/DDBJ whole genome shotgun (WGS) entry which is preliminary data.</text>
</comment>